<dbReference type="Proteomes" id="UP000835052">
    <property type="component" value="Unassembled WGS sequence"/>
</dbReference>
<accession>A0A8S1HF27</accession>
<dbReference type="CDD" id="cd11715">
    <property type="entry name" value="THUMP_AdoMetMT"/>
    <property type="match status" value="1"/>
</dbReference>
<comment type="subcellular location">
    <subcellularLocation>
        <location evidence="1">Cytoplasm</location>
    </subcellularLocation>
</comment>
<dbReference type="PANTHER" id="PTHR14911">
    <property type="entry name" value="THUMP DOMAIN-CONTAINING"/>
    <property type="match status" value="1"/>
</dbReference>
<keyword evidence="4" id="KW-0694">RNA-binding</keyword>
<dbReference type="FunFam" id="3.40.50.150:FF:000073">
    <property type="entry name" value="THUMP domain containing 3"/>
    <property type="match status" value="1"/>
</dbReference>
<gene>
    <name evidence="6" type="ORF">CAUJ_LOCUS7829</name>
</gene>
<dbReference type="EMBL" id="CAJGYM010000024">
    <property type="protein sequence ID" value="CAD6191910.1"/>
    <property type="molecule type" value="Genomic_DNA"/>
</dbReference>
<evidence type="ECO:0000256" key="2">
    <source>
        <dbReference type="ARBA" id="ARBA00022603"/>
    </source>
</evidence>
<dbReference type="InterPro" id="IPR029063">
    <property type="entry name" value="SAM-dependent_MTases_sf"/>
</dbReference>
<dbReference type="GO" id="GO:0016423">
    <property type="term" value="F:tRNA (guanine) methyltransferase activity"/>
    <property type="evidence" value="ECO:0007669"/>
    <property type="project" value="TreeGrafter"/>
</dbReference>
<evidence type="ECO:0000256" key="1">
    <source>
        <dbReference type="ARBA" id="ARBA00004496"/>
    </source>
</evidence>
<keyword evidence="7" id="KW-1185">Reference proteome</keyword>
<evidence type="ECO:0000313" key="6">
    <source>
        <dbReference type="EMBL" id="CAD6191910.1"/>
    </source>
</evidence>
<reference evidence="6" key="1">
    <citation type="submission" date="2020-10" db="EMBL/GenBank/DDBJ databases">
        <authorList>
            <person name="Kikuchi T."/>
        </authorList>
    </citation>
    <scope>NUCLEOTIDE SEQUENCE</scope>
    <source>
        <strain evidence="6">NKZ352</strain>
    </source>
</reference>
<sequence>MAESSLYSIYTSVITGFEWLASEEIKSKLSVKSQRSRGRVQFRLEPKRIPEVLKLRSIDNAYVIVLEKTLLNLGKLPEEEALREIQNLIKSVDWETAVDAWQLAHGRKIAHFVGLPEDRENLPKFRVTCFRAGEKSCHSFSSMDAAKSLGAEINNTFGWRPDMKNYDIELVLRINGDTLSLMVALNNESLFKRNVCAYGPTTMRSTICYCMVALAKTKPDDIVLDPLCGGGSIPLEGSLAFPDRVFFGGDNHPLALERCRENHDYNKKKLANTSSTVNFFQWDAAALPLKDDSVDAIVTDLPFGKKIGSKKNNQGLYTLLFEEWARVVRPGGSVVALTSDKRSIETAMRNSQVWKNHGDSLGKHWRSNYSMLSH</sequence>
<keyword evidence="3" id="KW-0819">tRNA processing</keyword>
<organism evidence="6 7">
    <name type="scientific">Caenorhabditis auriculariae</name>
    <dbReference type="NCBI Taxonomy" id="2777116"/>
    <lineage>
        <taxon>Eukaryota</taxon>
        <taxon>Metazoa</taxon>
        <taxon>Ecdysozoa</taxon>
        <taxon>Nematoda</taxon>
        <taxon>Chromadorea</taxon>
        <taxon>Rhabditida</taxon>
        <taxon>Rhabditina</taxon>
        <taxon>Rhabditomorpha</taxon>
        <taxon>Rhabditoidea</taxon>
        <taxon>Rhabditidae</taxon>
        <taxon>Peloderinae</taxon>
        <taxon>Caenorhabditis</taxon>
    </lineage>
</organism>
<protein>
    <recommendedName>
        <fullName evidence="5">THUMP domain-containing protein</fullName>
    </recommendedName>
</protein>
<dbReference type="AlphaFoldDB" id="A0A8S1HF27"/>
<dbReference type="GO" id="GO:0030488">
    <property type="term" value="P:tRNA methylation"/>
    <property type="evidence" value="ECO:0007669"/>
    <property type="project" value="TreeGrafter"/>
</dbReference>
<dbReference type="SUPFAM" id="SSF143437">
    <property type="entry name" value="THUMP domain-like"/>
    <property type="match status" value="1"/>
</dbReference>
<evidence type="ECO:0000256" key="3">
    <source>
        <dbReference type="ARBA" id="ARBA00022694"/>
    </source>
</evidence>
<feature type="domain" description="THUMP" evidence="5">
    <location>
        <begin position="60"/>
        <end position="185"/>
    </location>
</feature>
<dbReference type="PROSITE" id="PS51165">
    <property type="entry name" value="THUMP"/>
    <property type="match status" value="1"/>
</dbReference>
<keyword evidence="2" id="KW-0489">Methyltransferase</keyword>
<comment type="caution">
    <text evidence="6">The sequence shown here is derived from an EMBL/GenBank/DDBJ whole genome shotgun (WGS) entry which is preliminary data.</text>
</comment>
<dbReference type="InterPro" id="IPR000241">
    <property type="entry name" value="RlmKL-like_Mtase"/>
</dbReference>
<dbReference type="GO" id="GO:0005737">
    <property type="term" value="C:cytoplasm"/>
    <property type="evidence" value="ECO:0007669"/>
    <property type="project" value="UniProtKB-SubCell"/>
</dbReference>
<dbReference type="OrthoDB" id="47730at2759"/>
<keyword evidence="2" id="KW-0808">Transferase</keyword>
<proteinExistence type="predicted"/>
<dbReference type="CDD" id="cd02440">
    <property type="entry name" value="AdoMet_MTases"/>
    <property type="match status" value="1"/>
</dbReference>
<dbReference type="GO" id="GO:0043527">
    <property type="term" value="C:tRNA methyltransferase complex"/>
    <property type="evidence" value="ECO:0007669"/>
    <property type="project" value="UniProtKB-ARBA"/>
</dbReference>
<dbReference type="Gene3D" id="3.40.50.150">
    <property type="entry name" value="Vaccinia Virus protein VP39"/>
    <property type="match status" value="1"/>
</dbReference>
<evidence type="ECO:0000313" key="7">
    <source>
        <dbReference type="Proteomes" id="UP000835052"/>
    </source>
</evidence>
<dbReference type="SUPFAM" id="SSF53335">
    <property type="entry name" value="S-adenosyl-L-methionine-dependent methyltransferases"/>
    <property type="match status" value="1"/>
</dbReference>
<dbReference type="GO" id="GO:0003723">
    <property type="term" value="F:RNA binding"/>
    <property type="evidence" value="ECO:0007669"/>
    <property type="project" value="UniProtKB-UniRule"/>
</dbReference>
<name>A0A8S1HF27_9PELO</name>
<dbReference type="Gene3D" id="3.30.2130.30">
    <property type="match status" value="1"/>
</dbReference>
<dbReference type="PANTHER" id="PTHR14911:SF13">
    <property type="entry name" value="TRNA (GUANINE(6)-N2)-METHYLTRANSFERASE THUMP3"/>
    <property type="match status" value="1"/>
</dbReference>
<dbReference type="SMART" id="SM00981">
    <property type="entry name" value="THUMP"/>
    <property type="match status" value="1"/>
</dbReference>
<dbReference type="Pfam" id="PF01170">
    <property type="entry name" value="UPF0020"/>
    <property type="match status" value="1"/>
</dbReference>
<dbReference type="InterPro" id="IPR004114">
    <property type="entry name" value="THUMP_dom"/>
</dbReference>
<evidence type="ECO:0000256" key="4">
    <source>
        <dbReference type="PROSITE-ProRule" id="PRU00529"/>
    </source>
</evidence>
<evidence type="ECO:0000259" key="5">
    <source>
        <dbReference type="PROSITE" id="PS51165"/>
    </source>
</evidence>